<name>A0A383BNW9_9ZZZZ</name>
<sequence length="196" mass="22382">MAEYAVNPDKIFYNYAGAFPPLFFETSPADLPGNSEKTHPKLITDTTLRDGAQDPHFALFPVQARLDYYDLLHQLDNGTGRIEQVEVFIYQKRDIWALDQLLGRGYDFPQVTTWTRALPKDIKALGRVSGGRIKETGMLASSSDHHIFDKLRHRSKNDAMEKYLSPIMTACEYGIRPRIHLEDTTKADIYGFVIPF</sequence>
<reference evidence="2" key="1">
    <citation type="submission" date="2018-05" db="EMBL/GenBank/DDBJ databases">
        <authorList>
            <person name="Lanie J.A."/>
            <person name="Ng W.-L."/>
            <person name="Kazmierczak K.M."/>
            <person name="Andrzejewski T.M."/>
            <person name="Davidsen T.M."/>
            <person name="Wayne K.J."/>
            <person name="Tettelin H."/>
            <person name="Glass J.I."/>
            <person name="Rusch D."/>
            <person name="Podicherti R."/>
            <person name="Tsui H.-C.T."/>
            <person name="Winkler M.E."/>
        </authorList>
    </citation>
    <scope>NUCLEOTIDE SEQUENCE</scope>
</reference>
<gene>
    <name evidence="2" type="ORF">METZ01_LOCUS474701</name>
</gene>
<dbReference type="EMBL" id="UINC01202171">
    <property type="protein sequence ID" value="SVE21847.1"/>
    <property type="molecule type" value="Genomic_DNA"/>
</dbReference>
<evidence type="ECO:0008006" key="3">
    <source>
        <dbReference type="Google" id="ProtNLM"/>
    </source>
</evidence>
<dbReference type="SUPFAM" id="SSF51569">
    <property type="entry name" value="Aldolase"/>
    <property type="match status" value="1"/>
</dbReference>
<feature type="non-terminal residue" evidence="2">
    <location>
        <position position="196"/>
    </location>
</feature>
<protein>
    <recommendedName>
        <fullName evidence="3">Pyruvate carboxyltransferase domain-containing protein</fullName>
    </recommendedName>
</protein>
<evidence type="ECO:0000313" key="2">
    <source>
        <dbReference type="EMBL" id="SVE21847.1"/>
    </source>
</evidence>
<evidence type="ECO:0000256" key="1">
    <source>
        <dbReference type="ARBA" id="ARBA00022679"/>
    </source>
</evidence>
<dbReference type="InterPro" id="IPR013785">
    <property type="entry name" value="Aldolase_TIM"/>
</dbReference>
<proteinExistence type="predicted"/>
<dbReference type="AlphaFoldDB" id="A0A383BNW9"/>
<accession>A0A383BNW9</accession>
<organism evidence="2">
    <name type="scientific">marine metagenome</name>
    <dbReference type="NCBI Taxonomy" id="408172"/>
    <lineage>
        <taxon>unclassified sequences</taxon>
        <taxon>metagenomes</taxon>
        <taxon>ecological metagenomes</taxon>
    </lineage>
</organism>
<dbReference type="PANTHER" id="PTHR42880:SF1">
    <property type="entry name" value="ISOPROPYLMALATE_HOMOCITRATE_CITRAMALATE SYNTHASE FAMILY PROTEIN"/>
    <property type="match status" value="1"/>
</dbReference>
<dbReference type="Gene3D" id="3.20.20.70">
    <property type="entry name" value="Aldolase class I"/>
    <property type="match status" value="1"/>
</dbReference>
<keyword evidence="1" id="KW-0808">Transferase</keyword>
<dbReference type="GO" id="GO:0016740">
    <property type="term" value="F:transferase activity"/>
    <property type="evidence" value="ECO:0007669"/>
    <property type="project" value="UniProtKB-KW"/>
</dbReference>
<dbReference type="PANTHER" id="PTHR42880">
    <property type="entry name" value="HOMOCITRATE SYNTHASE"/>
    <property type="match status" value="1"/>
</dbReference>